<dbReference type="PROSITE" id="PS51352">
    <property type="entry name" value="THIOREDOXIN_2"/>
    <property type="match status" value="1"/>
</dbReference>
<evidence type="ECO:0000256" key="3">
    <source>
        <dbReference type="ARBA" id="ARBA00022475"/>
    </source>
</evidence>
<protein>
    <submittedName>
        <fullName evidence="11">Cytochrome C biogenesis protein</fullName>
    </submittedName>
</protein>
<feature type="transmembrane region" description="Helical" evidence="9">
    <location>
        <begin position="250"/>
        <end position="274"/>
    </location>
</feature>
<evidence type="ECO:0000313" key="12">
    <source>
        <dbReference type="Proteomes" id="UP000245865"/>
    </source>
</evidence>
<evidence type="ECO:0000256" key="9">
    <source>
        <dbReference type="SAM" id="Phobius"/>
    </source>
</evidence>
<evidence type="ECO:0000256" key="7">
    <source>
        <dbReference type="ARBA" id="ARBA00023136"/>
    </source>
</evidence>
<organism evidence="11 12">
    <name type="scientific">Falsochrobactrum shanghaiense</name>
    <dbReference type="NCBI Taxonomy" id="2201899"/>
    <lineage>
        <taxon>Bacteria</taxon>
        <taxon>Pseudomonadati</taxon>
        <taxon>Pseudomonadota</taxon>
        <taxon>Alphaproteobacteria</taxon>
        <taxon>Hyphomicrobiales</taxon>
        <taxon>Brucellaceae</taxon>
        <taxon>Falsochrobactrum</taxon>
    </lineage>
</organism>
<comment type="subcellular location">
    <subcellularLocation>
        <location evidence="2">Cell membrane</location>
        <topology evidence="2">Multi-pass membrane protein</topology>
    </subcellularLocation>
</comment>
<dbReference type="Pfam" id="PF13098">
    <property type="entry name" value="Thioredoxin_2"/>
    <property type="match status" value="1"/>
</dbReference>
<evidence type="ECO:0000256" key="4">
    <source>
        <dbReference type="ARBA" id="ARBA00022692"/>
    </source>
</evidence>
<dbReference type="Gene3D" id="2.60.40.1250">
    <property type="entry name" value="Thiol:disulfide interchange protein DsbD, N-terminal domain"/>
    <property type="match status" value="1"/>
</dbReference>
<dbReference type="InterPro" id="IPR012336">
    <property type="entry name" value="Thioredoxin-like_fold"/>
</dbReference>
<reference evidence="11 12" key="1">
    <citation type="submission" date="2018-05" db="EMBL/GenBank/DDBJ databases">
        <title>Comparative genomic sequence analysis between strain HN4 and CCM 8460T (Falsochrobactrum ovis) will provide more evidence to prove that HN4 is a new species of Falsochrobactrum.</title>
        <authorList>
            <person name="Lyu W."/>
            <person name="Sun L."/>
            <person name="Yao L."/>
        </authorList>
    </citation>
    <scope>NUCLEOTIDE SEQUENCE [LARGE SCALE GENOMIC DNA]</scope>
    <source>
        <strain evidence="11 12">HN4</strain>
    </source>
</reference>
<evidence type="ECO:0000256" key="2">
    <source>
        <dbReference type="ARBA" id="ARBA00004651"/>
    </source>
</evidence>
<evidence type="ECO:0000256" key="1">
    <source>
        <dbReference type="ARBA" id="ARBA00003565"/>
    </source>
</evidence>
<dbReference type="PANTHER" id="PTHR32234:SF0">
    <property type="entry name" value="THIOL:DISULFIDE INTERCHANGE PROTEIN DSBD"/>
    <property type="match status" value="1"/>
</dbReference>
<feature type="transmembrane region" description="Helical" evidence="9">
    <location>
        <begin position="206"/>
        <end position="230"/>
    </location>
</feature>
<comment type="caution">
    <text evidence="11">The sequence shown here is derived from an EMBL/GenBank/DDBJ whole genome shotgun (WGS) entry which is preliminary data.</text>
</comment>
<evidence type="ECO:0000256" key="8">
    <source>
        <dbReference type="ARBA" id="ARBA00023284"/>
    </source>
</evidence>
<keyword evidence="4 9" id="KW-0812">Transmembrane</keyword>
<gene>
    <name evidence="11" type="ORF">DKP76_16780</name>
</gene>
<feature type="transmembrane region" description="Helical" evidence="9">
    <location>
        <begin position="286"/>
        <end position="306"/>
    </location>
</feature>
<feature type="domain" description="Thioredoxin" evidence="10">
    <location>
        <begin position="488"/>
        <end position="629"/>
    </location>
</feature>
<evidence type="ECO:0000256" key="5">
    <source>
        <dbReference type="ARBA" id="ARBA00022748"/>
    </source>
</evidence>
<feature type="transmembrane region" description="Helical" evidence="9">
    <location>
        <begin position="458"/>
        <end position="478"/>
    </location>
</feature>
<dbReference type="Pfam" id="PF11412">
    <property type="entry name" value="DsbD_N"/>
    <property type="match status" value="1"/>
</dbReference>
<feature type="transmembrane region" description="Helical" evidence="9">
    <location>
        <begin position="327"/>
        <end position="357"/>
    </location>
</feature>
<feature type="transmembrane region" description="Helical" evidence="9">
    <location>
        <begin position="428"/>
        <end position="446"/>
    </location>
</feature>
<proteinExistence type="predicted"/>
<dbReference type="Proteomes" id="UP000245865">
    <property type="component" value="Unassembled WGS sequence"/>
</dbReference>
<dbReference type="SUPFAM" id="SSF52833">
    <property type="entry name" value="Thioredoxin-like"/>
    <property type="match status" value="1"/>
</dbReference>
<feature type="transmembrane region" description="Helical" evidence="9">
    <location>
        <begin position="363"/>
        <end position="384"/>
    </location>
</feature>
<keyword evidence="6 9" id="KW-1133">Transmembrane helix</keyword>
<dbReference type="Gene3D" id="3.40.30.10">
    <property type="entry name" value="Glutaredoxin"/>
    <property type="match status" value="1"/>
</dbReference>
<sequence length="629" mass="65433">MGGETAAPTQATERTLRFFLSVSSFIVALAVSAVASAIEPPLPMDQAFRMEAGRDGPDIALRWQLEDGYYLYREYLSVKDADGRPLEMTTPPGVIKEDPGYGSTEVYYGTATATIAGPITGFVKVTYQGCQDGGLCYPPTTVDLDPAALTPVASKKPAGLQTALQSQAAFPLVSKAAPEPADTAAIRISDQSSNGLVGSLLDRGGVLLLVAGFMGLGVLLAFTPCVFPMYPILAATLSREGESLSAGRGFVLSSTYVLSLAAAFSLFGVVAAWWGQSFQIALQSSAATLVVAAIFVALALSSFGIFELQLPSFLRNRLAPRRDSGGSLASSAALGFSSALVIGPCVTAPLAGALLYIAQTGDVVLGATALFALGIGKGIPLILMGTFGSGLLPRAGQWMERVRQVFGFLFLATAVWLVDRLLPAGTGLLLWSILAITFGVFIGAFDQMRPEAGSAARFAKSAGMLAALYGVMLAIGGLSGATDPLKPLAPITVARSGDATPTKAIDKDSFQFAASSSELSSLLAADAGDTPSLVYFTADWCVTCRVIERSVFPDPTVVNALDGIRLISVDLSEITEANQSLMKDLQVVGPPTMLFLDGNNDEIADSRLVGEISADTVTTSASAAKSALR</sequence>
<dbReference type="InterPro" id="IPR013766">
    <property type="entry name" value="Thioredoxin_domain"/>
</dbReference>
<evidence type="ECO:0000259" key="10">
    <source>
        <dbReference type="PROSITE" id="PS51352"/>
    </source>
</evidence>
<keyword evidence="3" id="KW-1003">Cell membrane</keyword>
<evidence type="ECO:0000313" key="11">
    <source>
        <dbReference type="EMBL" id="PWL16620.1"/>
    </source>
</evidence>
<dbReference type="GO" id="GO:0017004">
    <property type="term" value="P:cytochrome complex assembly"/>
    <property type="evidence" value="ECO:0007669"/>
    <property type="project" value="UniProtKB-KW"/>
</dbReference>
<dbReference type="InterPro" id="IPR028250">
    <property type="entry name" value="DsbDN"/>
</dbReference>
<dbReference type="InterPro" id="IPR003834">
    <property type="entry name" value="Cyt_c_assmbl_TM_dom"/>
</dbReference>
<dbReference type="PROSITE" id="PS00194">
    <property type="entry name" value="THIOREDOXIN_1"/>
    <property type="match status" value="1"/>
</dbReference>
<dbReference type="InterPro" id="IPR017937">
    <property type="entry name" value="Thioredoxin_CS"/>
</dbReference>
<name>A0A316JN17_9HYPH</name>
<keyword evidence="8" id="KW-0676">Redox-active center</keyword>
<dbReference type="NCBIfam" id="NF001419">
    <property type="entry name" value="PRK00293.1"/>
    <property type="match status" value="1"/>
</dbReference>
<dbReference type="EMBL" id="QGDB01000008">
    <property type="protein sequence ID" value="PWL16620.1"/>
    <property type="molecule type" value="Genomic_DNA"/>
</dbReference>
<keyword evidence="5" id="KW-0201">Cytochrome c-type biogenesis</keyword>
<keyword evidence="7 9" id="KW-0472">Membrane</keyword>
<dbReference type="GO" id="GO:0015035">
    <property type="term" value="F:protein-disulfide reductase activity"/>
    <property type="evidence" value="ECO:0007669"/>
    <property type="project" value="TreeGrafter"/>
</dbReference>
<comment type="function">
    <text evidence="1">May be required for disulfide bond formation in some proteins.</text>
</comment>
<dbReference type="GO" id="GO:0005886">
    <property type="term" value="C:plasma membrane"/>
    <property type="evidence" value="ECO:0007669"/>
    <property type="project" value="UniProtKB-SubCell"/>
</dbReference>
<feature type="transmembrane region" description="Helical" evidence="9">
    <location>
        <begin position="18"/>
        <end position="38"/>
    </location>
</feature>
<dbReference type="GO" id="GO:0045454">
    <property type="term" value="P:cell redox homeostasis"/>
    <property type="evidence" value="ECO:0007669"/>
    <property type="project" value="TreeGrafter"/>
</dbReference>
<dbReference type="Pfam" id="PF02683">
    <property type="entry name" value="DsbD_TM"/>
    <property type="match status" value="1"/>
</dbReference>
<dbReference type="SUPFAM" id="SSF74863">
    <property type="entry name" value="Thiol:disulfide interchange protein DsbD, N-terminal domain (DsbD-alpha)"/>
    <property type="match status" value="1"/>
</dbReference>
<dbReference type="OrthoDB" id="9811036at2"/>
<feature type="transmembrane region" description="Helical" evidence="9">
    <location>
        <begin position="405"/>
        <end position="422"/>
    </location>
</feature>
<dbReference type="AlphaFoldDB" id="A0A316JN17"/>
<keyword evidence="12" id="KW-1185">Reference proteome</keyword>
<dbReference type="PANTHER" id="PTHR32234">
    <property type="entry name" value="THIOL:DISULFIDE INTERCHANGE PROTEIN DSBD"/>
    <property type="match status" value="1"/>
</dbReference>
<evidence type="ECO:0000256" key="6">
    <source>
        <dbReference type="ARBA" id="ARBA00022989"/>
    </source>
</evidence>
<dbReference type="InterPro" id="IPR036929">
    <property type="entry name" value="DsbDN_sf"/>
</dbReference>
<accession>A0A316JN17</accession>
<dbReference type="InterPro" id="IPR036249">
    <property type="entry name" value="Thioredoxin-like_sf"/>
</dbReference>